<dbReference type="InterPro" id="IPR000008">
    <property type="entry name" value="C2_dom"/>
</dbReference>
<dbReference type="SMART" id="SM00239">
    <property type="entry name" value="C2"/>
    <property type="match status" value="1"/>
</dbReference>
<dbReference type="PANTHER" id="PTHR10336">
    <property type="entry name" value="PHOSPHOINOSITIDE-SPECIFIC PHOSPHOLIPASE C FAMILY PROTEIN"/>
    <property type="match status" value="1"/>
</dbReference>
<dbReference type="SUPFAM" id="SSF51695">
    <property type="entry name" value="PLC-like phosphodiesterases"/>
    <property type="match status" value="1"/>
</dbReference>
<dbReference type="SUPFAM" id="SSF50729">
    <property type="entry name" value="PH domain-like"/>
    <property type="match status" value="1"/>
</dbReference>
<evidence type="ECO:0000259" key="8">
    <source>
        <dbReference type="PROSITE" id="PS50004"/>
    </source>
</evidence>
<dbReference type="PROSITE" id="PS50008">
    <property type="entry name" value="PIPLC_Y_DOMAIN"/>
    <property type="match status" value="1"/>
</dbReference>
<keyword evidence="11" id="KW-1185">Reference proteome</keyword>
<comment type="caution">
    <text evidence="10">The sequence shown here is derived from an EMBL/GenBank/DDBJ whole genome shotgun (WGS) entry which is preliminary data.</text>
</comment>
<dbReference type="InterPro" id="IPR035892">
    <property type="entry name" value="C2_domain_sf"/>
</dbReference>
<keyword evidence="4" id="KW-0443">Lipid metabolism</keyword>
<evidence type="ECO:0000259" key="7">
    <source>
        <dbReference type="PROSITE" id="PS50003"/>
    </source>
</evidence>
<dbReference type="Pfam" id="PF00017">
    <property type="entry name" value="SH2"/>
    <property type="match status" value="2"/>
</dbReference>
<evidence type="ECO:0000259" key="9">
    <source>
        <dbReference type="PROSITE" id="PS50008"/>
    </source>
</evidence>
<name>A0A9X6RKQ2_HYPEX</name>
<feature type="domain" description="PI-PLC Y-box" evidence="9">
    <location>
        <begin position="862"/>
        <end position="977"/>
    </location>
</feature>
<evidence type="ECO:0000313" key="11">
    <source>
        <dbReference type="Proteomes" id="UP000192578"/>
    </source>
</evidence>
<protein>
    <recommendedName>
        <fullName evidence="4">Phosphoinositide phospholipase C</fullName>
        <ecNumber evidence="4">3.1.4.11</ecNumber>
    </recommendedName>
</protein>
<feature type="domain" description="SH2" evidence="6">
    <location>
        <begin position="536"/>
        <end position="636"/>
    </location>
</feature>
<dbReference type="InterPro" id="IPR000980">
    <property type="entry name" value="SH2"/>
</dbReference>
<feature type="domain" description="C2" evidence="8">
    <location>
        <begin position="977"/>
        <end position="1107"/>
    </location>
</feature>
<dbReference type="SMART" id="SM00233">
    <property type="entry name" value="PH"/>
    <property type="match status" value="2"/>
</dbReference>
<evidence type="ECO:0000259" key="6">
    <source>
        <dbReference type="PROSITE" id="PS50001"/>
    </source>
</evidence>
<dbReference type="Pfam" id="PF00168">
    <property type="entry name" value="C2"/>
    <property type="match status" value="1"/>
</dbReference>
<dbReference type="Pfam" id="PF23583">
    <property type="entry name" value="EF_HAND_2_PLCG"/>
    <property type="match status" value="1"/>
</dbReference>
<dbReference type="PRINTS" id="PR00390">
    <property type="entry name" value="PHPHLIPASEC"/>
</dbReference>
<accession>A0A9X6RKQ2</accession>
<dbReference type="PANTHER" id="PTHR10336:SF159">
    <property type="entry name" value="1-PHOSPHATIDYLINOSITOL 4,5-BISPHOSPHATE PHOSPHODIESTERASE GAMMA"/>
    <property type="match status" value="1"/>
</dbReference>
<feature type="region of interest" description="Disordered" evidence="5">
    <location>
        <begin position="440"/>
        <end position="466"/>
    </location>
</feature>
<dbReference type="AlphaFoldDB" id="A0A9X6RKQ2"/>
<dbReference type="GO" id="GO:0004435">
    <property type="term" value="F:phosphatidylinositol-4,5-bisphosphate phospholipase C activity"/>
    <property type="evidence" value="ECO:0007669"/>
    <property type="project" value="UniProtKB-EC"/>
</dbReference>
<dbReference type="Pfam" id="PF00388">
    <property type="entry name" value="PI-PLC-X"/>
    <property type="match status" value="1"/>
</dbReference>
<evidence type="ECO:0000256" key="3">
    <source>
        <dbReference type="PROSITE-ProRule" id="PRU00191"/>
    </source>
</evidence>
<dbReference type="Gene3D" id="2.60.40.150">
    <property type="entry name" value="C2 domain"/>
    <property type="match status" value="1"/>
</dbReference>
<dbReference type="SUPFAM" id="SSF49562">
    <property type="entry name" value="C2 domain (Calcium/lipid-binding domain, CaLB)"/>
    <property type="match status" value="1"/>
</dbReference>
<keyword evidence="4" id="KW-0378">Hydrolase</keyword>
<dbReference type="InterPro" id="IPR036860">
    <property type="entry name" value="SH2_dom_sf"/>
</dbReference>
<dbReference type="SMART" id="SM00149">
    <property type="entry name" value="PLCYc"/>
    <property type="match status" value="1"/>
</dbReference>
<dbReference type="Proteomes" id="UP000192578">
    <property type="component" value="Unassembled WGS sequence"/>
</dbReference>
<dbReference type="GO" id="GO:0048015">
    <property type="term" value="P:phosphatidylinositol-mediated signaling"/>
    <property type="evidence" value="ECO:0007669"/>
    <property type="project" value="TreeGrafter"/>
</dbReference>
<dbReference type="CDD" id="cd08558">
    <property type="entry name" value="PI-PLCc_eukaryota"/>
    <property type="match status" value="1"/>
</dbReference>
<feature type="domain" description="PH" evidence="7">
    <location>
        <begin position="7"/>
        <end position="124"/>
    </location>
</feature>
<dbReference type="GO" id="GO:0016042">
    <property type="term" value="P:lipid catabolic process"/>
    <property type="evidence" value="ECO:0007669"/>
    <property type="project" value="UniProtKB-KW"/>
</dbReference>
<dbReference type="PROSITE" id="PS50007">
    <property type="entry name" value="PIPLC_X_DOMAIN"/>
    <property type="match status" value="1"/>
</dbReference>
<dbReference type="InterPro" id="IPR001849">
    <property type="entry name" value="PH_domain"/>
</dbReference>
<keyword evidence="1 3" id="KW-0727">SH2 domain</keyword>
<dbReference type="PROSITE" id="PS50004">
    <property type="entry name" value="C2"/>
    <property type="match status" value="1"/>
</dbReference>
<proteinExistence type="predicted"/>
<evidence type="ECO:0000256" key="2">
    <source>
        <dbReference type="ARBA" id="ARBA00023224"/>
    </source>
</evidence>
<dbReference type="InterPro" id="IPR057061">
    <property type="entry name" value="PLCG_EF-hand_2"/>
</dbReference>
<feature type="domain" description="SH2" evidence="6">
    <location>
        <begin position="649"/>
        <end position="738"/>
    </location>
</feature>
<dbReference type="GO" id="GO:0046488">
    <property type="term" value="P:phosphatidylinositol metabolic process"/>
    <property type="evidence" value="ECO:0007669"/>
    <property type="project" value="TreeGrafter"/>
</dbReference>
<keyword evidence="4" id="KW-0442">Lipid degradation</keyword>
<dbReference type="SMART" id="SM00252">
    <property type="entry name" value="SH2"/>
    <property type="match status" value="2"/>
</dbReference>
<dbReference type="PRINTS" id="PR00401">
    <property type="entry name" value="SH2DOMAIN"/>
</dbReference>
<dbReference type="InterPro" id="IPR011993">
    <property type="entry name" value="PH-like_dom_sf"/>
</dbReference>
<dbReference type="GO" id="GO:0051209">
    <property type="term" value="P:release of sequestered calcium ion into cytosol"/>
    <property type="evidence" value="ECO:0007669"/>
    <property type="project" value="TreeGrafter"/>
</dbReference>
<dbReference type="InterPro" id="IPR001711">
    <property type="entry name" value="PLipase_C_Pinositol-sp_Y"/>
</dbReference>
<dbReference type="CDD" id="cd00275">
    <property type="entry name" value="C2_PLC_like"/>
    <property type="match status" value="1"/>
</dbReference>
<dbReference type="EMBL" id="MTYJ01000218">
    <property type="protein sequence ID" value="OWA51215.1"/>
    <property type="molecule type" value="Genomic_DNA"/>
</dbReference>
<dbReference type="SMART" id="SM00148">
    <property type="entry name" value="PLCXc"/>
    <property type="match status" value="1"/>
</dbReference>
<dbReference type="OrthoDB" id="269822at2759"/>
<dbReference type="SUPFAM" id="SSF47473">
    <property type="entry name" value="EF-hand"/>
    <property type="match status" value="1"/>
</dbReference>
<gene>
    <name evidence="10" type="ORF">BV898_15709</name>
</gene>
<dbReference type="InterPro" id="IPR056586">
    <property type="entry name" value="EF-hand_PLCG1"/>
</dbReference>
<organism evidence="10 11">
    <name type="scientific">Hypsibius exemplaris</name>
    <name type="common">Freshwater tardigrade</name>
    <dbReference type="NCBI Taxonomy" id="2072580"/>
    <lineage>
        <taxon>Eukaryota</taxon>
        <taxon>Metazoa</taxon>
        <taxon>Ecdysozoa</taxon>
        <taxon>Tardigrada</taxon>
        <taxon>Eutardigrada</taxon>
        <taxon>Parachela</taxon>
        <taxon>Hypsibioidea</taxon>
        <taxon>Hypsibiidae</taxon>
        <taxon>Hypsibius</taxon>
    </lineage>
</organism>
<dbReference type="EC" id="3.1.4.11" evidence="4"/>
<keyword evidence="2" id="KW-0807">Transducer</keyword>
<dbReference type="Pfam" id="PF23329">
    <property type="entry name" value="EF_HAND_1_PLCG"/>
    <property type="match status" value="1"/>
</dbReference>
<sequence length="1214" mass="138814">MESVLEDLSRTGTVLTKFCCTSRRVEKKLFTIRRETGQIVWARQGPGQVIAVQGTVDVRDIKEVRRNRFSDDFEWFPVDARRNEHTQCFVVLYGAEFVLKTLSCAADCEKVAKQWVDAMNYLVKEYASMSYTQRLNRWLRREFHGRNYLMGITIQSLKDIIARMNHKISIQTLTELFQEYESRGEISFEGFVAIYRRISTENILLDDHPALAAYSVSKNSITSEEFLGFLRMEQGCTDSDRQKEEIAILDQDIKTFRRETEPSVAGDTTISEFLDYLFSSSNSIWDPVNDVIGQDMTQPMTHYWIASSHNTYLTGNQLTDMSSVEAYARCLRMGCRCVELDTWDGPDGEPIIFHGGTLTSKIRFKDVIATIKDHAFVTSEYPVILSIEQHCCVEQQKKMAKYFKDVFGDMLVTAPVDPDETRMPSPQSLRRKIIIKHKKKEKLDSKKTINAKTAPQTEEDKNLEGPNINFTKMGLMRLEDRVTGVWVLYSFALSDTKLCYTEPPRELQSQSNESEAESSIPQNWNATPNVYSCEPWYHGAIVNGRSGADELLRRNSALGDGTFLIRDSESFPGEFSLSFLCGGNPYHCNIHVTLERQFYLPGLMKFNNLHEFLAYYSENPLCNISRGIAVTLNQPVSSIVNQAHINECWFHGRMSKEEAEQMLRSVGWDGAFLIRHSQKNTHDFVLSFVGGQEIKHCRIARDGRLFVIGTALFDSLAEIVEYYSRVFLYRRTKLKDPVTDDLVKNCQRENKKYEILGAQYIYLKLNNRHEPPDDAPLGADQLGFFELADCSIHKTSRGGSANKRFTFLLAANDGATIARMACNSADELQSWLRVLRDSVRIPHAARREVMKLERKTKCARELSGLIVYCVATKPFYINDPKPDFHCMASFTELVAAKYADIDHASQFLKCNNTRFSRIYPDKKRFDSSNYDPTDTWNCGCQMVSLNYQTDDNWMQINQGKFLQNKRTGYVLQPNFMRSEKYHPHKAETLAGIVEALYMSVTIIAGRNIVRTRGRGIASPFVEVELTGASYDSNKDQKARTPTAQDNGLNPRWHDSSTFVFGIKNPDLALIRFVVQDVDVWGDPSFLGQATFPIRCLRTGYRSVPLKNGWSEDLELSSLLVYIQMRARKESTFVQYPPLQEILEVHQDTVLDQLRPTQSLTLPEAVPAPEKSMRHSQSDELVSSPIKSRFLFTRRLSELSSRRKSDRDAPSTETS</sequence>
<dbReference type="InterPro" id="IPR017946">
    <property type="entry name" value="PLC-like_Pdiesterase_TIM-brl"/>
</dbReference>
<evidence type="ECO:0000313" key="10">
    <source>
        <dbReference type="EMBL" id="OWA51215.1"/>
    </source>
</evidence>
<dbReference type="Gene3D" id="3.30.505.10">
    <property type="entry name" value="SH2 domain"/>
    <property type="match status" value="2"/>
</dbReference>
<evidence type="ECO:0000256" key="4">
    <source>
        <dbReference type="RuleBase" id="RU361133"/>
    </source>
</evidence>
<dbReference type="PROSITE" id="PS50001">
    <property type="entry name" value="SH2"/>
    <property type="match status" value="2"/>
</dbReference>
<dbReference type="InterPro" id="IPR001192">
    <property type="entry name" value="PI-PLC_fam"/>
</dbReference>
<evidence type="ECO:0000256" key="1">
    <source>
        <dbReference type="ARBA" id="ARBA00022999"/>
    </source>
</evidence>
<dbReference type="InterPro" id="IPR000909">
    <property type="entry name" value="PLipase_C_PInositol-sp_X_dom"/>
</dbReference>
<comment type="catalytic activity">
    <reaction evidence="4">
        <text>a 1,2-diacyl-sn-glycero-3-phospho-(1D-myo-inositol-4,5-bisphosphate) + H2O = 1D-myo-inositol 1,4,5-trisphosphate + a 1,2-diacyl-sn-glycerol + H(+)</text>
        <dbReference type="Rhea" id="RHEA:33179"/>
        <dbReference type="ChEBI" id="CHEBI:15377"/>
        <dbReference type="ChEBI" id="CHEBI:15378"/>
        <dbReference type="ChEBI" id="CHEBI:17815"/>
        <dbReference type="ChEBI" id="CHEBI:58456"/>
        <dbReference type="ChEBI" id="CHEBI:203600"/>
        <dbReference type="EC" id="3.1.4.11"/>
    </reaction>
</comment>
<dbReference type="SUPFAM" id="SSF55550">
    <property type="entry name" value="SH2 domain"/>
    <property type="match status" value="2"/>
</dbReference>
<reference evidence="11" key="1">
    <citation type="submission" date="2017-01" db="EMBL/GenBank/DDBJ databases">
        <title>Comparative genomics of anhydrobiosis in the tardigrade Hypsibius dujardini.</title>
        <authorList>
            <person name="Yoshida Y."/>
            <person name="Koutsovoulos G."/>
            <person name="Laetsch D."/>
            <person name="Stevens L."/>
            <person name="Kumar S."/>
            <person name="Horikawa D."/>
            <person name="Ishino K."/>
            <person name="Komine S."/>
            <person name="Tomita M."/>
            <person name="Blaxter M."/>
            <person name="Arakawa K."/>
        </authorList>
    </citation>
    <scope>NUCLEOTIDE SEQUENCE [LARGE SCALE GENOMIC DNA]</scope>
    <source>
        <strain evidence="11">Z151</strain>
    </source>
</reference>
<dbReference type="Gene3D" id="3.20.20.190">
    <property type="entry name" value="Phosphatidylinositol (PI) phosphodiesterase"/>
    <property type="match status" value="2"/>
</dbReference>
<dbReference type="Pfam" id="PF00387">
    <property type="entry name" value="PI-PLC-Y"/>
    <property type="match status" value="1"/>
</dbReference>
<dbReference type="InterPro" id="IPR011992">
    <property type="entry name" value="EF-hand-dom_pair"/>
</dbReference>
<feature type="domain" description="PH" evidence="7">
    <location>
        <begin position="698"/>
        <end position="840"/>
    </location>
</feature>
<dbReference type="Gene3D" id="2.30.29.30">
    <property type="entry name" value="Pleckstrin-homology domain (PH domain)/Phosphotyrosine-binding domain (PTB)"/>
    <property type="match status" value="1"/>
</dbReference>
<evidence type="ECO:0000256" key="5">
    <source>
        <dbReference type="SAM" id="MobiDB-lite"/>
    </source>
</evidence>
<dbReference type="GO" id="GO:0032587">
    <property type="term" value="C:ruffle membrane"/>
    <property type="evidence" value="ECO:0007669"/>
    <property type="project" value="TreeGrafter"/>
</dbReference>
<dbReference type="PROSITE" id="PS50003">
    <property type="entry name" value="PH_DOMAIN"/>
    <property type="match status" value="2"/>
</dbReference>